<protein>
    <submittedName>
        <fullName evidence="2">Uncharacterized protein</fullName>
    </submittedName>
</protein>
<gene>
    <name evidence="2" type="ORF">A4A49_03259</name>
</gene>
<feature type="compositionally biased region" description="Polar residues" evidence="1">
    <location>
        <begin position="87"/>
        <end position="96"/>
    </location>
</feature>
<sequence length="177" mass="18905">STKTISVLSSCPLMLKTLDLQHGDILDVYLRHGVSQHGVLEDVAGLLCGTEVGRGGNDQFKARAIPESNINTEEPIEPPKEELENISDLNDAQPNLNGAEPSLNAAEPTHNAAEPTLNAAEPTLNAAKPTHNAAELDHNVVENGVQSDVDSSDSQADVLPEEDDSEVDDELRSLRAE</sequence>
<feature type="compositionally biased region" description="Acidic residues" evidence="1">
    <location>
        <begin position="159"/>
        <end position="169"/>
    </location>
</feature>
<feature type="compositionally biased region" description="Low complexity" evidence="1">
    <location>
        <begin position="145"/>
        <end position="158"/>
    </location>
</feature>
<feature type="non-terminal residue" evidence="2">
    <location>
        <position position="1"/>
    </location>
</feature>
<keyword evidence="3" id="KW-1185">Reference proteome</keyword>
<dbReference type="EMBL" id="MJEQ01000624">
    <property type="protein sequence ID" value="OIT34995.1"/>
    <property type="molecule type" value="Genomic_DNA"/>
</dbReference>
<organism evidence="2 3">
    <name type="scientific">Nicotiana attenuata</name>
    <name type="common">Coyote tobacco</name>
    <dbReference type="NCBI Taxonomy" id="49451"/>
    <lineage>
        <taxon>Eukaryota</taxon>
        <taxon>Viridiplantae</taxon>
        <taxon>Streptophyta</taxon>
        <taxon>Embryophyta</taxon>
        <taxon>Tracheophyta</taxon>
        <taxon>Spermatophyta</taxon>
        <taxon>Magnoliopsida</taxon>
        <taxon>eudicotyledons</taxon>
        <taxon>Gunneridae</taxon>
        <taxon>Pentapetalae</taxon>
        <taxon>asterids</taxon>
        <taxon>lamiids</taxon>
        <taxon>Solanales</taxon>
        <taxon>Solanaceae</taxon>
        <taxon>Nicotianoideae</taxon>
        <taxon>Nicotianeae</taxon>
        <taxon>Nicotiana</taxon>
    </lineage>
</organism>
<dbReference type="AlphaFoldDB" id="A0A314L0J8"/>
<dbReference type="Gramene" id="OIT34995">
    <property type="protein sequence ID" value="OIT34995"/>
    <property type="gene ID" value="A4A49_03259"/>
</dbReference>
<evidence type="ECO:0000256" key="1">
    <source>
        <dbReference type="SAM" id="MobiDB-lite"/>
    </source>
</evidence>
<comment type="caution">
    <text evidence="2">The sequence shown here is derived from an EMBL/GenBank/DDBJ whole genome shotgun (WGS) entry which is preliminary data.</text>
</comment>
<feature type="region of interest" description="Disordered" evidence="1">
    <location>
        <begin position="144"/>
        <end position="177"/>
    </location>
</feature>
<name>A0A314L0J8_NICAT</name>
<dbReference type="Proteomes" id="UP000187609">
    <property type="component" value="Unassembled WGS sequence"/>
</dbReference>
<feature type="region of interest" description="Disordered" evidence="1">
    <location>
        <begin position="71"/>
        <end position="111"/>
    </location>
</feature>
<evidence type="ECO:0000313" key="3">
    <source>
        <dbReference type="Proteomes" id="UP000187609"/>
    </source>
</evidence>
<proteinExistence type="predicted"/>
<accession>A0A314L0J8</accession>
<reference evidence="2" key="1">
    <citation type="submission" date="2016-11" db="EMBL/GenBank/DDBJ databases">
        <title>The genome of Nicotiana attenuata.</title>
        <authorList>
            <person name="Xu S."/>
            <person name="Brockmoeller T."/>
            <person name="Gaquerel E."/>
            <person name="Navarro A."/>
            <person name="Kuhl H."/>
            <person name="Gase K."/>
            <person name="Ling Z."/>
            <person name="Zhou W."/>
            <person name="Kreitzer C."/>
            <person name="Stanke M."/>
            <person name="Tang H."/>
            <person name="Lyons E."/>
            <person name="Pandey P."/>
            <person name="Pandey S.P."/>
            <person name="Timmermann B."/>
            <person name="Baldwin I.T."/>
        </authorList>
    </citation>
    <scope>NUCLEOTIDE SEQUENCE [LARGE SCALE GENOMIC DNA]</scope>
    <source>
        <strain evidence="2">UT</strain>
    </source>
</reference>
<evidence type="ECO:0000313" key="2">
    <source>
        <dbReference type="EMBL" id="OIT34995.1"/>
    </source>
</evidence>